<sequence>MATLVDPDFRARLDALGERYGATVPGAMEAISTAVSHCRNEDADLDSLEKLHALLHGIAGSAGTFGFKVLGAEARRLEQELRPLLGKRPADAPEWPALAARIAQYLDWAARDPKAPEFDL</sequence>
<reference evidence="4" key="1">
    <citation type="submission" date="2016-10" db="EMBL/GenBank/DDBJ databases">
        <authorList>
            <person name="Varghese N."/>
            <person name="Submissions S."/>
        </authorList>
    </citation>
    <scope>NUCLEOTIDE SEQUENCE [LARGE SCALE GENOMIC DNA]</scope>
    <source>
        <strain evidence="4">CGMCC 1.11014</strain>
    </source>
</reference>
<dbReference type="STRING" id="1035707.SAMN05216552_100628"/>
<dbReference type="RefSeq" id="WP_093555048.1">
    <property type="nucleotide sequence ID" value="NZ_FPBO01000006.1"/>
</dbReference>
<dbReference type="EMBL" id="FPBO01000006">
    <property type="protein sequence ID" value="SFU61522.1"/>
    <property type="molecule type" value="Genomic_DNA"/>
</dbReference>
<organism evidence="3 4">
    <name type="scientific">Pseudoduganella namucuonensis</name>
    <dbReference type="NCBI Taxonomy" id="1035707"/>
    <lineage>
        <taxon>Bacteria</taxon>
        <taxon>Pseudomonadati</taxon>
        <taxon>Pseudomonadota</taxon>
        <taxon>Betaproteobacteria</taxon>
        <taxon>Burkholderiales</taxon>
        <taxon>Oxalobacteraceae</taxon>
        <taxon>Telluria group</taxon>
        <taxon>Pseudoduganella</taxon>
    </lineage>
</organism>
<evidence type="ECO:0000259" key="2">
    <source>
        <dbReference type="Pfam" id="PF01627"/>
    </source>
</evidence>
<evidence type="ECO:0000313" key="4">
    <source>
        <dbReference type="Proteomes" id="UP000199391"/>
    </source>
</evidence>
<protein>
    <submittedName>
        <fullName evidence="3">Hpt domain-containing protein</fullName>
    </submittedName>
</protein>
<proteinExistence type="predicted"/>
<name>A0A1I7HLI5_9BURK</name>
<dbReference type="SUPFAM" id="SSF47226">
    <property type="entry name" value="Histidine-containing phosphotransfer domain, HPT domain"/>
    <property type="match status" value="1"/>
</dbReference>
<keyword evidence="1" id="KW-0902">Two-component regulatory system</keyword>
<accession>A0A1I7HLI5</accession>
<dbReference type="AlphaFoldDB" id="A0A1I7HLI5"/>
<dbReference type="GO" id="GO:0004672">
    <property type="term" value="F:protein kinase activity"/>
    <property type="evidence" value="ECO:0007669"/>
    <property type="project" value="UniProtKB-ARBA"/>
</dbReference>
<evidence type="ECO:0000256" key="1">
    <source>
        <dbReference type="ARBA" id="ARBA00023012"/>
    </source>
</evidence>
<dbReference type="InterPro" id="IPR036641">
    <property type="entry name" value="HPT_dom_sf"/>
</dbReference>
<dbReference type="Pfam" id="PF01627">
    <property type="entry name" value="Hpt"/>
    <property type="match status" value="1"/>
</dbReference>
<dbReference type="OrthoDB" id="8706006at2"/>
<evidence type="ECO:0000313" key="3">
    <source>
        <dbReference type="EMBL" id="SFU61522.1"/>
    </source>
</evidence>
<dbReference type="InterPro" id="IPR008207">
    <property type="entry name" value="Sig_transdc_His_kin_Hpt_dom"/>
</dbReference>
<feature type="domain" description="HPt" evidence="2">
    <location>
        <begin position="23"/>
        <end position="106"/>
    </location>
</feature>
<gene>
    <name evidence="3" type="ORF">SAMN05216552_100628</name>
</gene>
<dbReference type="Gene3D" id="1.20.120.160">
    <property type="entry name" value="HPT domain"/>
    <property type="match status" value="1"/>
</dbReference>
<dbReference type="GO" id="GO:0000160">
    <property type="term" value="P:phosphorelay signal transduction system"/>
    <property type="evidence" value="ECO:0007669"/>
    <property type="project" value="UniProtKB-KW"/>
</dbReference>
<dbReference type="Proteomes" id="UP000199391">
    <property type="component" value="Unassembled WGS sequence"/>
</dbReference>
<keyword evidence="4" id="KW-1185">Reference proteome</keyword>